<sequence>MGAVDPGKASCYAGGVLLGIGWWIMADGAASAAYHNSHISFDAVKYLPGIVATLAFFLVNTVDWNMLSEDARFTYGSEVATRARCFVVLCMAVSVAALVSSVLVFTHAYVGNEYKESTWPGVAIVIQNGLIVMGTFVMRAGTIAAASTY</sequence>
<dbReference type="GO" id="GO:0016020">
    <property type="term" value="C:membrane"/>
    <property type="evidence" value="ECO:0007669"/>
    <property type="project" value="UniProtKB-SubCell"/>
</dbReference>
<keyword evidence="5 6" id="KW-0472">Membrane</keyword>
<feature type="transmembrane region" description="Helical" evidence="6">
    <location>
        <begin position="12"/>
        <end position="34"/>
    </location>
</feature>
<comment type="subcellular location">
    <subcellularLocation>
        <location evidence="1">Membrane</location>
        <topology evidence="1">Multi-pass membrane protein</topology>
    </subcellularLocation>
</comment>
<accession>A0AAV0U488</accession>
<evidence type="ECO:0000256" key="1">
    <source>
        <dbReference type="ARBA" id="ARBA00004141"/>
    </source>
</evidence>
<reference evidence="7" key="1">
    <citation type="submission" date="2022-12" db="EMBL/GenBank/DDBJ databases">
        <authorList>
            <person name="Webb A."/>
        </authorList>
    </citation>
    <scope>NUCLEOTIDE SEQUENCE</scope>
    <source>
        <strain evidence="7">Hp1</strain>
    </source>
</reference>
<evidence type="ECO:0000313" key="7">
    <source>
        <dbReference type="EMBL" id="CAI5730853.1"/>
    </source>
</evidence>
<organism evidence="7 9">
    <name type="scientific">Hyaloperonospora brassicae</name>
    <name type="common">Brassica downy mildew</name>
    <name type="synonym">Peronospora brassicae</name>
    <dbReference type="NCBI Taxonomy" id="162125"/>
    <lineage>
        <taxon>Eukaryota</taxon>
        <taxon>Sar</taxon>
        <taxon>Stramenopiles</taxon>
        <taxon>Oomycota</taxon>
        <taxon>Peronosporomycetes</taxon>
        <taxon>Peronosporales</taxon>
        <taxon>Peronosporaceae</taxon>
        <taxon>Hyaloperonospora</taxon>
    </lineage>
</organism>
<gene>
    <name evidence="7" type="ORF">HBR001_LOCUS4990</name>
    <name evidence="8" type="ORF">HBR001_LOCUS8633</name>
</gene>
<name>A0AAV0U488_HYABA</name>
<evidence type="ECO:0000256" key="5">
    <source>
        <dbReference type="ARBA" id="ARBA00023136"/>
    </source>
</evidence>
<comment type="caution">
    <text evidence="7">The sequence shown here is derived from an EMBL/GenBank/DDBJ whole genome shotgun (WGS) entry which is preliminary data.</text>
</comment>
<evidence type="ECO:0000256" key="3">
    <source>
        <dbReference type="ARBA" id="ARBA00022692"/>
    </source>
</evidence>
<feature type="transmembrane region" description="Helical" evidence="6">
    <location>
        <begin position="46"/>
        <end position="64"/>
    </location>
</feature>
<evidence type="ECO:0000256" key="2">
    <source>
        <dbReference type="ARBA" id="ARBA00005335"/>
    </source>
</evidence>
<dbReference type="Proteomes" id="UP001162031">
    <property type="component" value="Unassembled WGS sequence"/>
</dbReference>
<comment type="similarity">
    <text evidence="2">Belongs to the UPF0220 family.</text>
</comment>
<keyword evidence="3 6" id="KW-0812">Transmembrane</keyword>
<dbReference type="Pfam" id="PF05255">
    <property type="entry name" value="UPF0220"/>
    <property type="match status" value="1"/>
</dbReference>
<dbReference type="EMBL" id="CANTFL010001059">
    <property type="protein sequence ID" value="CAI5730853.1"/>
    <property type="molecule type" value="Genomic_DNA"/>
</dbReference>
<evidence type="ECO:0008006" key="10">
    <source>
        <dbReference type="Google" id="ProtNLM"/>
    </source>
</evidence>
<dbReference type="AlphaFoldDB" id="A0AAV0U488"/>
<evidence type="ECO:0000313" key="8">
    <source>
        <dbReference type="EMBL" id="CAI5741752.1"/>
    </source>
</evidence>
<proteinExistence type="inferred from homology"/>
<dbReference type="EMBL" id="CANTFL010001451">
    <property type="protein sequence ID" value="CAI5741752.1"/>
    <property type="molecule type" value="Genomic_DNA"/>
</dbReference>
<feature type="transmembrane region" description="Helical" evidence="6">
    <location>
        <begin position="85"/>
        <end position="110"/>
    </location>
</feature>
<evidence type="ECO:0000256" key="6">
    <source>
        <dbReference type="SAM" id="Phobius"/>
    </source>
</evidence>
<protein>
    <recommendedName>
        <fullName evidence="10">Transmembrane protein 50A</fullName>
    </recommendedName>
</protein>
<dbReference type="InterPro" id="IPR007919">
    <property type="entry name" value="UPF0220"/>
</dbReference>
<keyword evidence="4 6" id="KW-1133">Transmembrane helix</keyword>
<evidence type="ECO:0000313" key="9">
    <source>
        <dbReference type="Proteomes" id="UP001162031"/>
    </source>
</evidence>
<evidence type="ECO:0000256" key="4">
    <source>
        <dbReference type="ARBA" id="ARBA00022989"/>
    </source>
</evidence>
<feature type="transmembrane region" description="Helical" evidence="6">
    <location>
        <begin position="122"/>
        <end position="146"/>
    </location>
</feature>
<dbReference type="PANTHER" id="PTHR13180">
    <property type="entry name" value="SMALL MEMBRANE PROTEIN-RELATED"/>
    <property type="match status" value="1"/>
</dbReference>
<keyword evidence="9" id="KW-1185">Reference proteome</keyword>